<evidence type="ECO:0000256" key="13">
    <source>
        <dbReference type="HAMAP-Rule" id="MF_00409"/>
    </source>
</evidence>
<dbReference type="InterPro" id="IPR027417">
    <property type="entry name" value="P-loop_NTPase"/>
</dbReference>
<dbReference type="InterPro" id="IPR003758">
    <property type="entry name" value="LpxK"/>
</dbReference>
<accession>A0A9X1YJC4</accession>
<dbReference type="EMBL" id="JAJLJH010000002">
    <property type="protein sequence ID" value="MCK9686475.1"/>
    <property type="molecule type" value="Genomic_DNA"/>
</dbReference>
<dbReference type="Pfam" id="PF02606">
    <property type="entry name" value="LpxK"/>
    <property type="match status" value="1"/>
</dbReference>
<proteinExistence type="inferred from homology"/>
<evidence type="ECO:0000256" key="7">
    <source>
        <dbReference type="ARBA" id="ARBA00022679"/>
    </source>
</evidence>
<dbReference type="RefSeq" id="WP_275682499.1">
    <property type="nucleotide sequence ID" value="NZ_JAJLJH010000002.1"/>
</dbReference>
<evidence type="ECO:0000256" key="10">
    <source>
        <dbReference type="ARBA" id="ARBA00022840"/>
    </source>
</evidence>
<keyword evidence="7 13" id="KW-0808">Transferase</keyword>
<gene>
    <name evidence="13 14" type="primary">lpxK</name>
    <name evidence="14" type="ORF">LPC04_12230</name>
</gene>
<dbReference type="GO" id="GO:0009029">
    <property type="term" value="F:lipid-A 4'-kinase activity"/>
    <property type="evidence" value="ECO:0007669"/>
    <property type="project" value="UniProtKB-UniRule"/>
</dbReference>
<keyword evidence="8 13" id="KW-0547">Nucleotide-binding</keyword>
<sequence length="357" mass="37720">MTAAFARLLQRHWWRPRLTPLTALLAPSAGVVGAVAARRRTGARAQPLPVPVIVVGNVIVGGAGKTPTVIALVALLRSWGLAPGIVSRGHGRADAGALLLDATTPADAATPAAFGDEPLLMHLRTGAPVAVARQRREAALGLLAAHPEVDVIVADDGLQHHALARDIELVVFDGRGIGNGWPLPAGPLRERADAIWPTGADTPPRFILVNGRWPAPPARALPAPRERCFEARRSLGGALSLADWSRGATATREALLALRGRPLLAAAGIGDPERFFAMLEAEGLAIARLPLTDHASFDPLPWPVGTDDVIVTEKDAVKLARRPLGRTRVWVATLDFGLPDDLARALRDALPARPRSA</sequence>
<evidence type="ECO:0000256" key="1">
    <source>
        <dbReference type="ARBA" id="ARBA00002274"/>
    </source>
</evidence>
<dbReference type="GO" id="GO:0005886">
    <property type="term" value="C:plasma membrane"/>
    <property type="evidence" value="ECO:0007669"/>
    <property type="project" value="TreeGrafter"/>
</dbReference>
<comment type="function">
    <text evidence="1 13">Transfers the gamma-phosphate of ATP to the 4'-position of a tetraacyldisaccharide 1-phosphate intermediate (termed DS-1-P) to form tetraacyldisaccharide 1,4'-bis-phosphate (lipid IVA).</text>
</comment>
<keyword evidence="11 13" id="KW-0443">Lipid metabolism</keyword>
<evidence type="ECO:0000256" key="12">
    <source>
        <dbReference type="ARBA" id="ARBA00029757"/>
    </source>
</evidence>
<protein>
    <recommendedName>
        <fullName evidence="4 13">Tetraacyldisaccharide 4'-kinase</fullName>
        <ecNumber evidence="3 13">2.7.1.130</ecNumber>
    </recommendedName>
    <alternativeName>
        <fullName evidence="12 13">Lipid A 4'-kinase</fullName>
    </alternativeName>
</protein>
<feature type="binding site" evidence="13">
    <location>
        <begin position="59"/>
        <end position="66"/>
    </location>
    <ligand>
        <name>ATP</name>
        <dbReference type="ChEBI" id="CHEBI:30616"/>
    </ligand>
</feature>
<evidence type="ECO:0000256" key="5">
    <source>
        <dbReference type="ARBA" id="ARBA00022516"/>
    </source>
</evidence>
<evidence type="ECO:0000256" key="6">
    <source>
        <dbReference type="ARBA" id="ARBA00022556"/>
    </source>
</evidence>
<dbReference type="NCBIfam" id="TIGR00682">
    <property type="entry name" value="lpxK"/>
    <property type="match status" value="1"/>
</dbReference>
<comment type="catalytic activity">
    <reaction evidence="13">
        <text>a lipid A disaccharide + ATP = a lipid IVA + ADP + H(+)</text>
        <dbReference type="Rhea" id="RHEA:67840"/>
        <dbReference type="ChEBI" id="CHEBI:15378"/>
        <dbReference type="ChEBI" id="CHEBI:30616"/>
        <dbReference type="ChEBI" id="CHEBI:176343"/>
        <dbReference type="ChEBI" id="CHEBI:176425"/>
        <dbReference type="ChEBI" id="CHEBI:456216"/>
        <dbReference type="EC" id="2.7.1.130"/>
    </reaction>
</comment>
<reference evidence="14" key="1">
    <citation type="submission" date="2021-11" db="EMBL/GenBank/DDBJ databases">
        <title>BS-T2-15 a new species belonging to the Comamonadaceae family isolated from the soil of a French oak forest.</title>
        <authorList>
            <person name="Mieszkin S."/>
            <person name="Alain K."/>
        </authorList>
    </citation>
    <scope>NUCLEOTIDE SEQUENCE</scope>
    <source>
        <strain evidence="14">BS-T2-15</strain>
    </source>
</reference>
<dbReference type="GO" id="GO:0009245">
    <property type="term" value="P:lipid A biosynthetic process"/>
    <property type="evidence" value="ECO:0007669"/>
    <property type="project" value="UniProtKB-UniRule"/>
</dbReference>
<dbReference type="PANTHER" id="PTHR42724">
    <property type="entry name" value="TETRAACYLDISACCHARIDE 4'-KINASE"/>
    <property type="match status" value="1"/>
</dbReference>
<dbReference type="HAMAP" id="MF_00409">
    <property type="entry name" value="LpxK"/>
    <property type="match status" value="1"/>
</dbReference>
<keyword evidence="10 13" id="KW-0067">ATP-binding</keyword>
<dbReference type="EC" id="2.7.1.130" evidence="3 13"/>
<dbReference type="AlphaFoldDB" id="A0A9X1YJC4"/>
<dbReference type="GO" id="GO:0005524">
    <property type="term" value="F:ATP binding"/>
    <property type="evidence" value="ECO:0007669"/>
    <property type="project" value="UniProtKB-UniRule"/>
</dbReference>
<evidence type="ECO:0000256" key="9">
    <source>
        <dbReference type="ARBA" id="ARBA00022777"/>
    </source>
</evidence>
<dbReference type="Proteomes" id="UP001139353">
    <property type="component" value="Unassembled WGS sequence"/>
</dbReference>
<keyword evidence="6 13" id="KW-0441">Lipid A biosynthesis</keyword>
<evidence type="ECO:0000313" key="14">
    <source>
        <dbReference type="EMBL" id="MCK9686475.1"/>
    </source>
</evidence>
<dbReference type="PANTHER" id="PTHR42724:SF1">
    <property type="entry name" value="TETRAACYLDISACCHARIDE 4'-KINASE, MITOCHONDRIAL-RELATED"/>
    <property type="match status" value="1"/>
</dbReference>
<evidence type="ECO:0000256" key="8">
    <source>
        <dbReference type="ARBA" id="ARBA00022741"/>
    </source>
</evidence>
<comment type="similarity">
    <text evidence="13">Belongs to the LpxK family.</text>
</comment>
<evidence type="ECO:0000256" key="3">
    <source>
        <dbReference type="ARBA" id="ARBA00012071"/>
    </source>
</evidence>
<dbReference type="SUPFAM" id="SSF52540">
    <property type="entry name" value="P-loop containing nucleoside triphosphate hydrolases"/>
    <property type="match status" value="1"/>
</dbReference>
<keyword evidence="9 13" id="KW-0418">Kinase</keyword>
<comment type="caution">
    <text evidence="14">The sequence shown here is derived from an EMBL/GenBank/DDBJ whole genome shotgun (WGS) entry which is preliminary data.</text>
</comment>
<keyword evidence="15" id="KW-1185">Reference proteome</keyword>
<keyword evidence="5 13" id="KW-0444">Lipid biosynthesis</keyword>
<organism evidence="14 15">
    <name type="scientific">Scleromatobacter humisilvae</name>
    <dbReference type="NCBI Taxonomy" id="2897159"/>
    <lineage>
        <taxon>Bacteria</taxon>
        <taxon>Pseudomonadati</taxon>
        <taxon>Pseudomonadota</taxon>
        <taxon>Betaproteobacteria</taxon>
        <taxon>Burkholderiales</taxon>
        <taxon>Sphaerotilaceae</taxon>
        <taxon>Scleromatobacter</taxon>
    </lineage>
</organism>
<name>A0A9X1YJC4_9BURK</name>
<evidence type="ECO:0000256" key="4">
    <source>
        <dbReference type="ARBA" id="ARBA00016436"/>
    </source>
</evidence>
<comment type="pathway">
    <text evidence="2 13">Glycolipid biosynthesis; lipid IV(A) biosynthesis; lipid IV(A) from (3R)-3-hydroxytetradecanoyl-[acyl-carrier-protein] and UDP-N-acetyl-alpha-D-glucosamine: step 6/6.</text>
</comment>
<evidence type="ECO:0000256" key="2">
    <source>
        <dbReference type="ARBA" id="ARBA00004870"/>
    </source>
</evidence>
<evidence type="ECO:0000256" key="11">
    <source>
        <dbReference type="ARBA" id="ARBA00023098"/>
    </source>
</evidence>
<dbReference type="GO" id="GO:0009244">
    <property type="term" value="P:lipopolysaccharide core region biosynthetic process"/>
    <property type="evidence" value="ECO:0007669"/>
    <property type="project" value="TreeGrafter"/>
</dbReference>
<evidence type="ECO:0000313" key="15">
    <source>
        <dbReference type="Proteomes" id="UP001139353"/>
    </source>
</evidence>